<dbReference type="Proteomes" id="UP000012960">
    <property type="component" value="Unplaced"/>
</dbReference>
<reference evidence="2" key="2">
    <citation type="submission" date="2021-05" db="UniProtKB">
        <authorList>
            <consortium name="EnsemblPlants"/>
        </authorList>
    </citation>
    <scope>IDENTIFICATION</scope>
    <source>
        <strain evidence="2">subsp. malaccensis</strain>
    </source>
</reference>
<dbReference type="EnsemblPlants" id="Ma03_t13300.1">
    <property type="protein sequence ID" value="Ma03_p13300.1"/>
    <property type="gene ID" value="Ma03_g13300"/>
</dbReference>
<sequence length="70" mass="8113">MSFLEMISWQSVHKQACSLQKDTERKNDRPYCKHLCFSLVAALKLLYDAKEGHSQKPKTRKHGRASFNCS</sequence>
<reference evidence="1" key="1">
    <citation type="submission" date="2021-03" db="EMBL/GenBank/DDBJ databases">
        <authorList>
            <consortium name="Genoscope - CEA"/>
            <person name="William W."/>
        </authorList>
    </citation>
    <scope>NUCLEOTIDE SEQUENCE</scope>
    <source>
        <strain evidence="1">Doubled-haploid Pahang</strain>
    </source>
</reference>
<gene>
    <name evidence="1" type="ORF">GSMUA_216190.1</name>
</gene>
<dbReference type="InParanoid" id="A0A804IBK8"/>
<dbReference type="Gramene" id="Ma03_t13300.1">
    <property type="protein sequence ID" value="Ma03_p13300.1"/>
    <property type="gene ID" value="Ma03_g13300"/>
</dbReference>
<keyword evidence="3" id="KW-1185">Reference proteome</keyword>
<dbReference type="EMBL" id="HG996468">
    <property type="protein sequence ID" value="CAG1850033.1"/>
    <property type="molecule type" value="Genomic_DNA"/>
</dbReference>
<evidence type="ECO:0000313" key="2">
    <source>
        <dbReference type="EnsemblPlants" id="Ma03_p13300.1"/>
    </source>
</evidence>
<protein>
    <submittedName>
        <fullName evidence="1">(wild Malaysian banana) hypothetical protein</fullName>
    </submittedName>
</protein>
<evidence type="ECO:0000313" key="1">
    <source>
        <dbReference type="EMBL" id="CAG1850033.1"/>
    </source>
</evidence>
<evidence type="ECO:0000313" key="3">
    <source>
        <dbReference type="Proteomes" id="UP000012960"/>
    </source>
</evidence>
<organism evidence="2 3">
    <name type="scientific">Musa acuminata subsp. malaccensis</name>
    <name type="common">Wild banana</name>
    <name type="synonym">Musa malaccensis</name>
    <dbReference type="NCBI Taxonomy" id="214687"/>
    <lineage>
        <taxon>Eukaryota</taxon>
        <taxon>Viridiplantae</taxon>
        <taxon>Streptophyta</taxon>
        <taxon>Embryophyta</taxon>
        <taxon>Tracheophyta</taxon>
        <taxon>Spermatophyta</taxon>
        <taxon>Magnoliopsida</taxon>
        <taxon>Liliopsida</taxon>
        <taxon>Zingiberales</taxon>
        <taxon>Musaceae</taxon>
        <taxon>Musa</taxon>
    </lineage>
</organism>
<accession>A0A804IBK8</accession>
<dbReference type="AlphaFoldDB" id="A0A804IBK8"/>
<proteinExistence type="predicted"/>
<name>A0A804IBK8_MUSAM</name>